<evidence type="ECO:0000256" key="1">
    <source>
        <dbReference type="ARBA" id="ARBA00004651"/>
    </source>
</evidence>
<dbReference type="InterPro" id="IPR036866">
    <property type="entry name" value="RibonucZ/Hydroxyglut_hydro"/>
</dbReference>
<feature type="transmembrane region" description="Helical" evidence="6">
    <location>
        <begin position="263"/>
        <end position="283"/>
    </location>
</feature>
<evidence type="ECO:0000313" key="8">
    <source>
        <dbReference type="EMBL" id="KEK19471.1"/>
    </source>
</evidence>
<dbReference type="Pfam" id="PF00753">
    <property type="entry name" value="Lactamase_B"/>
    <property type="match status" value="1"/>
</dbReference>
<evidence type="ECO:0000256" key="6">
    <source>
        <dbReference type="SAM" id="Phobius"/>
    </source>
</evidence>
<feature type="transmembrane region" description="Helical" evidence="6">
    <location>
        <begin position="290"/>
        <end position="315"/>
    </location>
</feature>
<feature type="domain" description="Metallo-beta-lactamase" evidence="7">
    <location>
        <begin position="510"/>
        <end position="720"/>
    </location>
</feature>
<evidence type="ECO:0000313" key="9">
    <source>
        <dbReference type="Proteomes" id="UP000027822"/>
    </source>
</evidence>
<accession>A0A073JYY5</accession>
<feature type="transmembrane region" description="Helical" evidence="6">
    <location>
        <begin position="226"/>
        <end position="251"/>
    </location>
</feature>
<dbReference type="RefSeq" id="WP_034638775.1">
    <property type="nucleotide sequence ID" value="NZ_CBCSJC010000005.1"/>
</dbReference>
<dbReference type="OrthoDB" id="9761531at2"/>
<dbReference type="InterPro" id="IPR052159">
    <property type="entry name" value="Competence_DNA_uptake"/>
</dbReference>
<name>A0A073JYY5_9BACI</name>
<dbReference type="Pfam" id="PF03772">
    <property type="entry name" value="Competence"/>
    <property type="match status" value="1"/>
</dbReference>
<dbReference type="InterPro" id="IPR004477">
    <property type="entry name" value="ComEC_N"/>
</dbReference>
<dbReference type="Pfam" id="PF13567">
    <property type="entry name" value="DUF4131"/>
    <property type="match status" value="1"/>
</dbReference>
<dbReference type="EMBL" id="JOTN01000007">
    <property type="protein sequence ID" value="KEK19471.1"/>
    <property type="molecule type" value="Genomic_DNA"/>
</dbReference>
<keyword evidence="4 6" id="KW-1133">Transmembrane helix</keyword>
<organism evidence="8 9">
    <name type="scientific">Bacillus manliponensis</name>
    <dbReference type="NCBI Taxonomy" id="574376"/>
    <lineage>
        <taxon>Bacteria</taxon>
        <taxon>Bacillati</taxon>
        <taxon>Bacillota</taxon>
        <taxon>Bacilli</taxon>
        <taxon>Bacillales</taxon>
        <taxon>Bacillaceae</taxon>
        <taxon>Bacillus</taxon>
        <taxon>Bacillus cereus group</taxon>
    </lineage>
</organism>
<dbReference type="CDD" id="cd07731">
    <property type="entry name" value="ComA-like_MBL-fold"/>
    <property type="match status" value="1"/>
</dbReference>
<dbReference type="PANTHER" id="PTHR30619:SF1">
    <property type="entry name" value="RECOMBINATION PROTEIN 2"/>
    <property type="match status" value="1"/>
</dbReference>
<dbReference type="InterPro" id="IPR025405">
    <property type="entry name" value="DUF4131"/>
</dbReference>
<dbReference type="STRING" id="574376.BAMA_22005"/>
<dbReference type="Gene3D" id="3.60.15.10">
    <property type="entry name" value="Ribonuclease Z/Hydroxyacylglutathione hydrolase-like"/>
    <property type="match status" value="1"/>
</dbReference>
<dbReference type="SMART" id="SM00849">
    <property type="entry name" value="Lactamase_B"/>
    <property type="match status" value="1"/>
</dbReference>
<comment type="caution">
    <text evidence="8">The sequence shown here is derived from an EMBL/GenBank/DDBJ whole genome shotgun (WGS) entry which is preliminary data.</text>
</comment>
<dbReference type="SUPFAM" id="SSF56281">
    <property type="entry name" value="Metallo-hydrolase/oxidoreductase"/>
    <property type="match status" value="1"/>
</dbReference>
<dbReference type="GO" id="GO:0005886">
    <property type="term" value="C:plasma membrane"/>
    <property type="evidence" value="ECO:0007669"/>
    <property type="project" value="UniProtKB-SubCell"/>
</dbReference>
<keyword evidence="3 6" id="KW-0812">Transmembrane</keyword>
<feature type="transmembrane region" description="Helical" evidence="6">
    <location>
        <begin position="478"/>
        <end position="497"/>
    </location>
</feature>
<dbReference type="NCBIfam" id="TIGR00360">
    <property type="entry name" value="ComEC_N-term"/>
    <property type="match status" value="1"/>
</dbReference>
<dbReference type="InterPro" id="IPR001279">
    <property type="entry name" value="Metallo-B-lactamas"/>
</dbReference>
<dbReference type="InterPro" id="IPR035681">
    <property type="entry name" value="ComA-like_MBL"/>
</dbReference>
<dbReference type="Proteomes" id="UP000027822">
    <property type="component" value="Unassembled WGS sequence"/>
</dbReference>
<proteinExistence type="predicted"/>
<keyword evidence="2" id="KW-1003">Cell membrane</keyword>
<evidence type="ECO:0000256" key="2">
    <source>
        <dbReference type="ARBA" id="ARBA00022475"/>
    </source>
</evidence>
<feature type="transmembrane region" description="Helical" evidence="6">
    <location>
        <begin position="352"/>
        <end position="375"/>
    </location>
</feature>
<feature type="transmembrane region" description="Helical" evidence="6">
    <location>
        <begin position="417"/>
        <end position="435"/>
    </location>
</feature>
<evidence type="ECO:0000259" key="7">
    <source>
        <dbReference type="SMART" id="SM00849"/>
    </source>
</evidence>
<keyword evidence="5 6" id="KW-0472">Membrane</keyword>
<gene>
    <name evidence="8" type="ORF">BAMA_22005</name>
</gene>
<dbReference type="PANTHER" id="PTHR30619">
    <property type="entry name" value="DNA INTERNALIZATION/COMPETENCE PROTEIN COMEC/REC2"/>
    <property type="match status" value="1"/>
</dbReference>
<evidence type="ECO:0000256" key="4">
    <source>
        <dbReference type="ARBA" id="ARBA00022989"/>
    </source>
</evidence>
<protein>
    <submittedName>
        <fullName evidence="8">Competence protein ComEC</fullName>
    </submittedName>
</protein>
<reference evidence="8 9" key="1">
    <citation type="submission" date="2014-06" db="EMBL/GenBank/DDBJ databases">
        <title>Draft genome sequence of Bacillus manliponensis JCM 15802 (MCCC 1A00708).</title>
        <authorList>
            <person name="Lai Q."/>
            <person name="Liu Y."/>
            <person name="Shao Z."/>
        </authorList>
    </citation>
    <scope>NUCLEOTIDE SEQUENCE [LARGE SCALE GENOMIC DNA]</scope>
    <source>
        <strain evidence="8 9">JCM 15802</strain>
    </source>
</reference>
<feature type="transmembrane region" description="Helical" evidence="6">
    <location>
        <begin position="387"/>
        <end position="410"/>
    </location>
</feature>
<comment type="subcellular location">
    <subcellularLocation>
        <location evidence="1">Cell membrane</location>
        <topology evidence="1">Multi-pass membrane protein</topology>
    </subcellularLocation>
</comment>
<feature type="transmembrane region" description="Helical" evidence="6">
    <location>
        <begin position="7"/>
        <end position="37"/>
    </location>
</feature>
<dbReference type="NCBIfam" id="TIGR00361">
    <property type="entry name" value="ComEC_Rec2"/>
    <property type="match status" value="1"/>
</dbReference>
<dbReference type="GO" id="GO:0030420">
    <property type="term" value="P:establishment of competence for transformation"/>
    <property type="evidence" value="ECO:0007669"/>
    <property type="project" value="InterPro"/>
</dbReference>
<dbReference type="InterPro" id="IPR004797">
    <property type="entry name" value="Competence_ComEC/Rec2"/>
</dbReference>
<feature type="transmembrane region" description="Helical" evidence="6">
    <location>
        <begin position="441"/>
        <end position="466"/>
    </location>
</feature>
<sequence length="785" mass="88762">MQRKWGYIAISIVFGITAAIFSLSMFLIVLLCCYLAFCLYRNSYHIFFFVIFACIVSYVYTSYVHSQNIPRATSGELMLRATIDTTPLIDGDRLTARIKGERGERLQLSYKISSHEQKEKLIKLQPGMVCVFQGKQNEPYRARNFHAFDYRDYLLKRYTHFIFEAVTISHCVQQETSFVHWLLSLRQSSVSHIADVLPKQSAAFMNALLFGDRQYMTSDVEGQYQLFGLVHLLAISGSHIVLLTAICYFILLRVGVTRESATMVLIVCIPLYMFFAGASASVVRASLMGVIVLWAVVYTVRLCSIDAISITAIIMLFYDPYVLFDIGFQFSFVGSLALLLSSSHLLNTQENLIKSAVYVSLLSQLASMPILLYHFGYFSPYSVLLNIIYVPFLSLFVLPCCIVIALLMLLFPLLATWLAKVLSFCITLSNDLLKYCEALPFVQLTFGVTSPLLVVVYCCSILSIFLSWEGLIWKKYRSICIGIFLLISIGHYMFPYVKGTGKVTFIDVGQGDAILIRLPYEKGTYLIDTGGALLIKKEKWQQKKNEFTIGEDILIPFLRKEGVREIDKLILTHGDMDHVGAAKEVLQSIPVKEVIFGKKKQDAQLESEIKQLAHKKNIPVHMAKEGEKWIAGDAEFTVLAPEGDEEGDNDASIVLFASMGNRTWLFTGDLEERGEKELVETYPNLRADILKVGHHGSKTSSTVQFLDHVKPKVAVISAGEKNRYGHPNKEVVDRLIERGIEVWRTDKQGAVSYVFQGEKGTFQSKLTYDEAQKKRRLPRAAFKNR</sequence>
<feature type="transmembrane region" description="Helical" evidence="6">
    <location>
        <begin position="321"/>
        <end position="340"/>
    </location>
</feature>
<dbReference type="eggNOG" id="COG2333">
    <property type="taxonomic scope" value="Bacteria"/>
</dbReference>
<dbReference type="AlphaFoldDB" id="A0A073JYY5"/>
<keyword evidence="9" id="KW-1185">Reference proteome</keyword>
<evidence type="ECO:0000256" key="5">
    <source>
        <dbReference type="ARBA" id="ARBA00023136"/>
    </source>
</evidence>
<feature type="transmembrane region" description="Helical" evidence="6">
    <location>
        <begin position="43"/>
        <end position="61"/>
    </location>
</feature>
<evidence type="ECO:0000256" key="3">
    <source>
        <dbReference type="ARBA" id="ARBA00022692"/>
    </source>
</evidence>
<dbReference type="eggNOG" id="COG0658">
    <property type="taxonomic scope" value="Bacteria"/>
</dbReference>